<keyword evidence="3" id="KW-1185">Reference proteome</keyword>
<feature type="region of interest" description="Disordered" evidence="1">
    <location>
        <begin position="1"/>
        <end position="48"/>
    </location>
</feature>
<organism evidence="2 3">
    <name type="scientific">Ambispora gerdemannii</name>
    <dbReference type="NCBI Taxonomy" id="144530"/>
    <lineage>
        <taxon>Eukaryota</taxon>
        <taxon>Fungi</taxon>
        <taxon>Fungi incertae sedis</taxon>
        <taxon>Mucoromycota</taxon>
        <taxon>Glomeromycotina</taxon>
        <taxon>Glomeromycetes</taxon>
        <taxon>Archaeosporales</taxon>
        <taxon>Ambisporaceae</taxon>
        <taxon>Ambispora</taxon>
    </lineage>
</organism>
<evidence type="ECO:0000313" key="3">
    <source>
        <dbReference type="Proteomes" id="UP000789831"/>
    </source>
</evidence>
<gene>
    <name evidence="2" type="ORF">AGERDE_LOCUS6723</name>
</gene>
<name>A0A9N9FS02_9GLOM</name>
<evidence type="ECO:0000313" key="2">
    <source>
        <dbReference type="EMBL" id="CAG8552207.1"/>
    </source>
</evidence>
<protein>
    <submittedName>
        <fullName evidence="2">12725_t:CDS:1</fullName>
    </submittedName>
</protein>
<comment type="caution">
    <text evidence="2">The sequence shown here is derived from an EMBL/GenBank/DDBJ whole genome shotgun (WGS) entry which is preliminary data.</text>
</comment>
<accession>A0A9N9FS02</accession>
<dbReference type="AlphaFoldDB" id="A0A9N9FS02"/>
<feature type="compositionally biased region" description="Low complexity" evidence="1">
    <location>
        <begin position="21"/>
        <end position="34"/>
    </location>
</feature>
<sequence length="189" mass="21228">MNQATSKSVTKYHDQTNAEISASAKSLTSGSTKLSETEESESPILSHSNVPKLFPFKKTLSKEKHKEFNDSDSANNAKNINIDPNLNDIYEITENNETDDNTSIIFLPSSISTNSTNQSITSTIQTKGKHELKTKPKTSYIWNYFKQIAPDTTVCQVLGYGRRFTYHKTTSTMKTHLSSILKNKALHYL</sequence>
<evidence type="ECO:0000256" key="1">
    <source>
        <dbReference type="SAM" id="MobiDB-lite"/>
    </source>
</evidence>
<dbReference type="Proteomes" id="UP000789831">
    <property type="component" value="Unassembled WGS sequence"/>
</dbReference>
<reference evidence="2" key="1">
    <citation type="submission" date="2021-06" db="EMBL/GenBank/DDBJ databases">
        <authorList>
            <person name="Kallberg Y."/>
            <person name="Tangrot J."/>
            <person name="Rosling A."/>
        </authorList>
    </citation>
    <scope>NUCLEOTIDE SEQUENCE</scope>
    <source>
        <strain evidence="2">MT106</strain>
    </source>
</reference>
<feature type="compositionally biased region" description="Polar residues" evidence="1">
    <location>
        <begin position="1"/>
        <end position="10"/>
    </location>
</feature>
<proteinExistence type="predicted"/>
<dbReference type="EMBL" id="CAJVPL010001094">
    <property type="protein sequence ID" value="CAG8552207.1"/>
    <property type="molecule type" value="Genomic_DNA"/>
</dbReference>